<feature type="region of interest" description="Disordered" evidence="1">
    <location>
        <begin position="484"/>
        <end position="554"/>
    </location>
</feature>
<sequence>MPPIRVKVPEYPRPVSPVCVDEIPICADTIVYHDGGSNQDRDTEERAAKRRRIGAYATSYLRGEALYISTAQLKGPFKDGWQNPWARRKAVEVESDRAATSPLQEDIKHKQPESRGCSMSARAYPMQTKISLEQESSQQPVKRAESLDEIRFWRKKDRDLPRSIEEEHGKTRQVEDWLRRNSSYDQPEHQMPPQQSFSSMSSPTYKYSQKRGRTKKWEASPIHIEFPPVADAVVDMLTSKHVGDLSMAAHDRYTQQLPPAREPQHLPRLSEVLPNTDLEGQDRFHLPHDMDEPVKGGRVKDDGDMQVCRQAPSAAADVTELKTSHIVDDTSPQPDNQLLPLHPTSVDHVELEQRPRVLTEECHQQLESNLTSASLHTAPERSTVNQHDSGPPSLSGEASRASILHTLPSAQVQMQPTLNLAPSYLSSNGLLLQEHSDQPVLDLGLKNDDHSTTKVAQENAVCSADQPAPFRNEPVTVAAVDEAEPPRVAEPAINNEEQVLRNDPSLASPVKAPSTKCPTAKSDKDSSPKKLLKRKKRAAFNTDEASSGSSQGSIKMAMKVAKPSILNQDRVKGLKIDLAADTGADAEEHLLQSSPVHRGGFSKLLQGSSCPKGILRSTLTNSAAPMLSTAHDTSASMKQDAQRPMKLSEIENGHESLREDDFDPDAVMDDLGSFLRTWDSEKEAAGL</sequence>
<feature type="region of interest" description="Disordered" evidence="1">
    <location>
        <begin position="373"/>
        <end position="398"/>
    </location>
</feature>
<evidence type="ECO:0000256" key="1">
    <source>
        <dbReference type="SAM" id="MobiDB-lite"/>
    </source>
</evidence>
<feature type="compositionally biased region" description="Polar residues" evidence="1">
    <location>
        <begin position="543"/>
        <end position="553"/>
    </location>
</feature>
<feature type="compositionally biased region" description="Basic and acidic residues" evidence="1">
    <location>
        <begin position="640"/>
        <end position="659"/>
    </location>
</feature>
<proteinExistence type="predicted"/>
<comment type="caution">
    <text evidence="2">The sequence shown here is derived from an EMBL/GenBank/DDBJ whole genome shotgun (WGS) entry which is preliminary data.</text>
</comment>
<reference evidence="2" key="1">
    <citation type="journal article" date="2022" name="bioRxiv">
        <title>Deciphering the potential niche of two novel black yeast fungi from a biological soil crust based on their genomes, phenotypes, and melanin regulation.</title>
        <authorList>
            <consortium name="DOE Joint Genome Institute"/>
            <person name="Carr E.C."/>
            <person name="Barton Q."/>
            <person name="Grambo S."/>
            <person name="Sullivan M."/>
            <person name="Renfro C.M."/>
            <person name="Kuo A."/>
            <person name="Pangilinan J."/>
            <person name="Lipzen A."/>
            <person name="Keymanesh K."/>
            <person name="Savage E."/>
            <person name="Barry K."/>
            <person name="Grigoriev I.V."/>
            <person name="Riekhof W.R."/>
            <person name="Harris S.S."/>
        </authorList>
    </citation>
    <scope>NUCLEOTIDE SEQUENCE</scope>
    <source>
        <strain evidence="2">JF 03-4F</strain>
    </source>
</reference>
<keyword evidence="3" id="KW-1185">Reference proteome</keyword>
<dbReference type="AlphaFoldDB" id="A0AAN6I9X3"/>
<dbReference type="Proteomes" id="UP001203852">
    <property type="component" value="Unassembled WGS sequence"/>
</dbReference>
<evidence type="ECO:0000313" key="3">
    <source>
        <dbReference type="Proteomes" id="UP001203852"/>
    </source>
</evidence>
<feature type="compositionally biased region" description="Polar residues" evidence="1">
    <location>
        <begin position="630"/>
        <end position="639"/>
    </location>
</feature>
<evidence type="ECO:0000313" key="2">
    <source>
        <dbReference type="EMBL" id="KAI1608124.1"/>
    </source>
</evidence>
<accession>A0AAN6I9X3</accession>
<dbReference type="EMBL" id="MU404364">
    <property type="protein sequence ID" value="KAI1608124.1"/>
    <property type="molecule type" value="Genomic_DNA"/>
</dbReference>
<organism evidence="2 3">
    <name type="scientific">Exophiala viscosa</name>
    <dbReference type="NCBI Taxonomy" id="2486360"/>
    <lineage>
        <taxon>Eukaryota</taxon>
        <taxon>Fungi</taxon>
        <taxon>Dikarya</taxon>
        <taxon>Ascomycota</taxon>
        <taxon>Pezizomycotina</taxon>
        <taxon>Eurotiomycetes</taxon>
        <taxon>Chaetothyriomycetidae</taxon>
        <taxon>Chaetothyriales</taxon>
        <taxon>Herpotrichiellaceae</taxon>
        <taxon>Exophiala</taxon>
    </lineage>
</organism>
<protein>
    <recommendedName>
        <fullName evidence="4">Protamine P1</fullName>
    </recommendedName>
</protein>
<gene>
    <name evidence="2" type="ORF">EDD36DRAFT_448706</name>
</gene>
<feature type="compositionally biased region" description="Polar residues" evidence="1">
    <location>
        <begin position="373"/>
        <end position="388"/>
    </location>
</feature>
<feature type="region of interest" description="Disordered" evidence="1">
    <location>
        <begin position="184"/>
        <end position="206"/>
    </location>
</feature>
<feature type="region of interest" description="Disordered" evidence="1">
    <location>
        <begin position="629"/>
        <end position="664"/>
    </location>
</feature>
<name>A0AAN6I9X3_9EURO</name>
<feature type="compositionally biased region" description="Low complexity" evidence="1">
    <location>
        <begin position="191"/>
        <end position="203"/>
    </location>
</feature>
<evidence type="ECO:0008006" key="4">
    <source>
        <dbReference type="Google" id="ProtNLM"/>
    </source>
</evidence>